<dbReference type="KEGG" id="blen:NCTC4824_02663"/>
<dbReference type="GO" id="GO:0044781">
    <property type="term" value="P:bacterial-type flagellum organization"/>
    <property type="evidence" value="ECO:0007669"/>
    <property type="project" value="UniProtKB-UniRule"/>
</dbReference>
<evidence type="ECO:0000313" key="5">
    <source>
        <dbReference type="Proteomes" id="UP000249134"/>
    </source>
</evidence>
<evidence type="ECO:0000256" key="3">
    <source>
        <dbReference type="RuleBase" id="RU362076"/>
    </source>
</evidence>
<gene>
    <name evidence="4" type="ORF">NCTC4824_02663</name>
</gene>
<evidence type="ECO:0000313" key="4">
    <source>
        <dbReference type="EMBL" id="SQI60229.1"/>
    </source>
</evidence>
<comment type="similarity">
    <text evidence="1 3">Belongs to the FlgD family.</text>
</comment>
<proteinExistence type="inferred from homology"/>
<dbReference type="EMBL" id="LS483476">
    <property type="protein sequence ID" value="SQI60229.1"/>
    <property type="molecule type" value="Genomic_DNA"/>
</dbReference>
<comment type="function">
    <text evidence="3">Required for flagellar hook formation. May act as a scaffolding protein.</text>
</comment>
<dbReference type="NCBIfam" id="NF007197">
    <property type="entry name" value="PRK09618.1"/>
    <property type="match status" value="1"/>
</dbReference>
<keyword evidence="4" id="KW-0282">Flagellum</keyword>
<reference evidence="4 5" key="1">
    <citation type="submission" date="2018-06" db="EMBL/GenBank/DDBJ databases">
        <authorList>
            <consortium name="Pathogen Informatics"/>
            <person name="Doyle S."/>
        </authorList>
    </citation>
    <scope>NUCLEOTIDE SEQUENCE [LARGE SCALE GENOMIC DNA]</scope>
    <source>
        <strain evidence="4 5">NCTC4824</strain>
    </source>
</reference>
<accession>A0A2X4WC11</accession>
<dbReference type="Pfam" id="PF03963">
    <property type="entry name" value="FlgD"/>
    <property type="match status" value="1"/>
</dbReference>
<evidence type="ECO:0000256" key="2">
    <source>
        <dbReference type="ARBA" id="ARBA00022795"/>
    </source>
</evidence>
<dbReference type="Proteomes" id="UP000249134">
    <property type="component" value="Chromosome 1"/>
</dbReference>
<dbReference type="AlphaFoldDB" id="A0A2X4WC11"/>
<keyword evidence="4" id="KW-0969">Cilium</keyword>
<evidence type="ECO:0000256" key="1">
    <source>
        <dbReference type="ARBA" id="ARBA00010577"/>
    </source>
</evidence>
<organism evidence="4 5">
    <name type="scientific">Lederbergia lenta</name>
    <name type="common">Bacillus lentus</name>
    <dbReference type="NCBI Taxonomy" id="1467"/>
    <lineage>
        <taxon>Bacteria</taxon>
        <taxon>Bacillati</taxon>
        <taxon>Bacillota</taxon>
        <taxon>Bacilli</taxon>
        <taxon>Bacillales</taxon>
        <taxon>Bacillaceae</taxon>
        <taxon>Lederbergia</taxon>
    </lineage>
</organism>
<keyword evidence="4" id="KW-0966">Cell projection</keyword>
<dbReference type="InterPro" id="IPR005648">
    <property type="entry name" value="FlgD"/>
</dbReference>
<dbReference type="STRING" id="1348624.GCA_001591545_01712"/>
<keyword evidence="2 3" id="KW-1005">Bacterial flagellum biogenesis</keyword>
<name>A0A2X4WC11_LEDLE</name>
<protein>
    <recommendedName>
        <fullName evidence="3">Basal-body rod modification protein FlgD</fullName>
    </recommendedName>
</protein>
<sequence>MIEHMVNSINENLLLSSVQKRDVKTGNDILGKDDFLKILMVQLQNQDPMNPMEDKDFIAQMATFSSLEQMTNMSASIEKLVQLQSQTSLISFNQFIGQEVTWHKMDENVEAGEPTVTEGKGTVKTVQFMGDTVKIILEDGTELAPANISQINNMSSETPLIQASSMIGKNITWLDGEKELDGIVSSVSMKDGFIWLITENGESVKTSEITKIA</sequence>
<keyword evidence="5" id="KW-1185">Reference proteome</keyword>